<keyword evidence="2" id="KW-0812">Transmembrane</keyword>
<name>A0A0R1QDW7_9LACO</name>
<evidence type="ECO:0000313" key="3">
    <source>
        <dbReference type="EMBL" id="KRL42966.1"/>
    </source>
</evidence>
<dbReference type="RefSeq" id="WP_057888648.1">
    <property type="nucleotide sequence ID" value="NZ_AZEZ01000095.1"/>
</dbReference>
<accession>A0A0R1QDW7</accession>
<dbReference type="EMBL" id="AZEZ01000095">
    <property type="protein sequence ID" value="KRL42966.1"/>
    <property type="molecule type" value="Genomic_DNA"/>
</dbReference>
<protein>
    <submittedName>
        <fullName evidence="3">Uncharacterized protein</fullName>
    </submittedName>
</protein>
<dbReference type="OrthoDB" id="2328615at2"/>
<feature type="transmembrane region" description="Helical" evidence="2">
    <location>
        <begin position="7"/>
        <end position="26"/>
    </location>
</feature>
<evidence type="ECO:0000256" key="1">
    <source>
        <dbReference type="SAM" id="MobiDB-lite"/>
    </source>
</evidence>
<reference evidence="3 4" key="1">
    <citation type="journal article" date="2015" name="Genome Announc.">
        <title>Expanding the biotechnology potential of lactobacilli through comparative genomics of 213 strains and associated genera.</title>
        <authorList>
            <person name="Sun Z."/>
            <person name="Harris H.M."/>
            <person name="McCann A."/>
            <person name="Guo C."/>
            <person name="Argimon S."/>
            <person name="Zhang W."/>
            <person name="Yang X."/>
            <person name="Jeffery I.B."/>
            <person name="Cooney J.C."/>
            <person name="Kagawa T.F."/>
            <person name="Liu W."/>
            <person name="Song Y."/>
            <person name="Salvetti E."/>
            <person name="Wrobel A."/>
            <person name="Rasinkangas P."/>
            <person name="Parkhill J."/>
            <person name="Rea M.C."/>
            <person name="O'Sullivan O."/>
            <person name="Ritari J."/>
            <person name="Douillard F.P."/>
            <person name="Paul Ross R."/>
            <person name="Yang R."/>
            <person name="Briner A.E."/>
            <person name="Felis G.E."/>
            <person name="de Vos W.M."/>
            <person name="Barrangou R."/>
            <person name="Klaenhammer T.R."/>
            <person name="Caufield P.W."/>
            <person name="Cui Y."/>
            <person name="Zhang H."/>
            <person name="O'Toole P.W."/>
        </authorList>
    </citation>
    <scope>NUCLEOTIDE SEQUENCE [LARGE SCALE GENOMIC DNA]</scope>
    <source>
        <strain evidence="3 4">DSM 14500</strain>
    </source>
</reference>
<dbReference type="AlphaFoldDB" id="A0A0R1QDW7"/>
<feature type="compositionally biased region" description="Low complexity" evidence="1">
    <location>
        <begin position="51"/>
        <end position="65"/>
    </location>
</feature>
<evidence type="ECO:0000256" key="2">
    <source>
        <dbReference type="SAM" id="Phobius"/>
    </source>
</evidence>
<feature type="region of interest" description="Disordered" evidence="1">
    <location>
        <begin position="29"/>
        <end position="97"/>
    </location>
</feature>
<comment type="caution">
    <text evidence="3">The sequence shown here is derived from an EMBL/GenBank/DDBJ whole genome shotgun (WGS) entry which is preliminary data.</text>
</comment>
<proteinExistence type="predicted"/>
<organism evidence="3 4">
    <name type="scientific">Companilactobacillus mindensis DSM 14500</name>
    <dbReference type="NCBI Taxonomy" id="1423770"/>
    <lineage>
        <taxon>Bacteria</taxon>
        <taxon>Bacillati</taxon>
        <taxon>Bacillota</taxon>
        <taxon>Bacilli</taxon>
        <taxon>Lactobacillales</taxon>
        <taxon>Lactobacillaceae</taxon>
        <taxon>Companilactobacillus</taxon>
    </lineage>
</organism>
<keyword evidence="4" id="KW-1185">Reference proteome</keyword>
<evidence type="ECO:0000313" key="4">
    <source>
        <dbReference type="Proteomes" id="UP000050872"/>
    </source>
</evidence>
<dbReference type="Proteomes" id="UP000050872">
    <property type="component" value="Unassembled WGS sequence"/>
</dbReference>
<keyword evidence="2" id="KW-1133">Transmembrane helix</keyword>
<gene>
    <name evidence="3" type="ORF">FD29_GL001275</name>
</gene>
<dbReference type="PATRIC" id="fig|1423770.3.peg.1311"/>
<keyword evidence="2" id="KW-0472">Membrane</keyword>
<feature type="compositionally biased region" description="Low complexity" evidence="1">
    <location>
        <begin position="75"/>
        <end position="96"/>
    </location>
</feature>
<sequence length="252" mass="27365">MKKILKFIGGIVVIAVVLIVGIVMGMEHNKSSASDTQKTEQVAKPKKKKVPVATKTATKATSTANKSDDNSDNEQATTQQNATQDTTSTDSKNSTDYSDKKFADVPYTCTWKGDTYTLLLKGNGEYIYNYKVANIDTNNPGIIYTKGTYEINSAGVIRYKTVATSLDARWPTADDILSTTPTDVSFLGKGSRYGNSGNPDGNFNYFTVINDGDEIQGSVDGVDLKPQPGLEVTDPEAIGPKLHQEYIDSQNH</sequence>